<sequence length="120" mass="14044">MQEGKGYIGVELTNKIYCNYYINYGFIFKEIAEKPIKVSYKHWDTNWRLNVEVNGKTLLSINIENCLDANFLIIFENEVKEKILPYLTVQGIKLKIINNPDLIYSLPLKAQEFLGIVRVR</sequence>
<protein>
    <submittedName>
        <fullName evidence="1">Uncharacterized protein</fullName>
    </submittedName>
</protein>
<gene>
    <name evidence="1" type="ORF">J1899_05730</name>
</gene>
<evidence type="ECO:0000313" key="2">
    <source>
        <dbReference type="Proteomes" id="UP000679247"/>
    </source>
</evidence>
<dbReference type="EMBL" id="CP071709">
    <property type="protein sequence ID" value="QVY62569.1"/>
    <property type="molecule type" value="Genomic_DNA"/>
</dbReference>
<evidence type="ECO:0000313" key="1">
    <source>
        <dbReference type="EMBL" id="QVY62569.1"/>
    </source>
</evidence>
<organism evidence="1 2">
    <name type="scientific">Cytobacillus gottheilii</name>
    <dbReference type="NCBI Taxonomy" id="859144"/>
    <lineage>
        <taxon>Bacteria</taxon>
        <taxon>Bacillati</taxon>
        <taxon>Bacillota</taxon>
        <taxon>Bacilli</taxon>
        <taxon>Bacillales</taxon>
        <taxon>Bacillaceae</taxon>
        <taxon>Cytobacillus</taxon>
    </lineage>
</organism>
<proteinExistence type="predicted"/>
<accession>A0ABX8FEV9</accession>
<keyword evidence="2" id="KW-1185">Reference proteome</keyword>
<dbReference type="RefSeq" id="WP_214478013.1">
    <property type="nucleotide sequence ID" value="NZ_CANKUS010000035.1"/>
</dbReference>
<reference evidence="1 2" key="1">
    <citation type="submission" date="2021-03" db="EMBL/GenBank/DDBJ databases">
        <title>The first data on the complete genome of the tetrodotoxin-producing bacterium.</title>
        <authorList>
            <person name="Melnikova D.I."/>
            <person name="Nijland R."/>
            <person name="Magarlamov T.Y."/>
        </authorList>
    </citation>
    <scope>NUCLEOTIDE SEQUENCE [LARGE SCALE GENOMIC DNA]</scope>
    <source>
        <strain evidence="1 2">1839</strain>
    </source>
</reference>
<name>A0ABX8FEV9_9BACI</name>
<dbReference type="Proteomes" id="UP000679247">
    <property type="component" value="Chromosome"/>
</dbReference>